<dbReference type="Pfam" id="PF00155">
    <property type="entry name" value="Aminotran_1_2"/>
    <property type="match status" value="1"/>
</dbReference>
<comment type="pathway">
    <text evidence="3">Cofactor biosynthesis; adenosylcobalamin biosynthesis.</text>
</comment>
<evidence type="ECO:0000313" key="12">
    <source>
        <dbReference type="Proteomes" id="UP000198644"/>
    </source>
</evidence>
<evidence type="ECO:0000256" key="8">
    <source>
        <dbReference type="ARBA" id="ARBA00029996"/>
    </source>
</evidence>
<reference evidence="11 12" key="1">
    <citation type="submission" date="2016-10" db="EMBL/GenBank/DDBJ databases">
        <authorList>
            <person name="de Groot N.N."/>
        </authorList>
    </citation>
    <scope>NUCLEOTIDE SEQUENCE [LARGE SCALE GENOMIC DNA]</scope>
    <source>
        <strain evidence="11 12">CGMCC 1.9167</strain>
    </source>
</reference>
<dbReference type="InterPro" id="IPR015421">
    <property type="entry name" value="PyrdxlP-dep_Trfase_major"/>
</dbReference>
<dbReference type="SUPFAM" id="SSF53383">
    <property type="entry name" value="PLP-dependent transferases"/>
    <property type="match status" value="1"/>
</dbReference>
<sequence length="345" mass="37890">MNPSTIHGGRLIEAARRWGIPPDHWLDLSTGINRKGWKVPPLPPHVWQHLPEEDDGLDQVLREWGGAPGSAGCLPVPGTQAAIQALPLLRSPCRVGVPRPGFSEHARCWALAGHEVVPVPLEQLAGDDGWLDELDVLVWINPNNPTGITVGRDRLLDWHARLVAKGGWLVVDEAFADGYGGISLVPMSSAPGLVVLRSLGKFFGLAGIRAGAVYGEAAITGALQSTLGPWALSHPARYLMARALKDKRWQSHTAERLQLDSERLDQCLRQAGLPPTAGTLLFRYLPHPNARLMAESLARQGVLVRYFETPSALRFGLPGDAFEWERLERTLGYMRNVIDRRLVDC</sequence>
<evidence type="ECO:0000256" key="9">
    <source>
        <dbReference type="ARBA" id="ARBA00048531"/>
    </source>
</evidence>
<dbReference type="AlphaFoldDB" id="A0A1I6JPN4"/>
<dbReference type="OrthoDB" id="9799304at2"/>
<dbReference type="STRING" id="650891.SAMN05216203_3084"/>
<dbReference type="EMBL" id="FOYW01000003">
    <property type="protein sequence ID" value="SFR80490.1"/>
    <property type="molecule type" value="Genomic_DNA"/>
</dbReference>
<dbReference type="GO" id="GO:0048472">
    <property type="term" value="F:threonine-phosphate decarboxylase activity"/>
    <property type="evidence" value="ECO:0007669"/>
    <property type="project" value="UniProtKB-EC"/>
</dbReference>
<keyword evidence="12" id="KW-1185">Reference proteome</keyword>
<keyword evidence="6" id="KW-0663">Pyridoxal phosphate</keyword>
<evidence type="ECO:0000313" key="11">
    <source>
        <dbReference type="EMBL" id="SFR80490.1"/>
    </source>
</evidence>
<dbReference type="GO" id="GO:0030170">
    <property type="term" value="F:pyridoxal phosphate binding"/>
    <property type="evidence" value="ECO:0007669"/>
    <property type="project" value="InterPro"/>
</dbReference>
<comment type="catalytic activity">
    <reaction evidence="9">
        <text>O-phospho-L-threonine + H(+) = (R)-1-aminopropan-2-yl phosphate + CO2</text>
        <dbReference type="Rhea" id="RHEA:11492"/>
        <dbReference type="ChEBI" id="CHEBI:15378"/>
        <dbReference type="ChEBI" id="CHEBI:16526"/>
        <dbReference type="ChEBI" id="CHEBI:58563"/>
        <dbReference type="ChEBI" id="CHEBI:58675"/>
        <dbReference type="EC" id="4.1.1.81"/>
    </reaction>
</comment>
<dbReference type="PANTHER" id="PTHR42885">
    <property type="entry name" value="HISTIDINOL-PHOSPHATE AMINOTRANSFERASE-RELATED"/>
    <property type="match status" value="1"/>
</dbReference>
<dbReference type="Proteomes" id="UP000198644">
    <property type="component" value="Unassembled WGS sequence"/>
</dbReference>
<dbReference type="InterPro" id="IPR004839">
    <property type="entry name" value="Aminotransferase_I/II_large"/>
</dbReference>
<dbReference type="Gene3D" id="3.40.640.10">
    <property type="entry name" value="Type I PLP-dependent aspartate aminotransferase-like (Major domain)"/>
    <property type="match status" value="1"/>
</dbReference>
<dbReference type="EC" id="4.1.1.81" evidence="4"/>
<keyword evidence="5" id="KW-0169">Cobalamin biosynthesis</keyword>
<dbReference type="GO" id="GO:0009236">
    <property type="term" value="P:cobalamin biosynthetic process"/>
    <property type="evidence" value="ECO:0007669"/>
    <property type="project" value="UniProtKB-UniPathway"/>
</dbReference>
<dbReference type="NCBIfam" id="TIGR01140">
    <property type="entry name" value="L_thr_O3P_dcar"/>
    <property type="match status" value="1"/>
</dbReference>
<evidence type="ECO:0000256" key="7">
    <source>
        <dbReference type="ARBA" id="ARBA00023239"/>
    </source>
</evidence>
<dbReference type="InterPro" id="IPR015422">
    <property type="entry name" value="PyrdxlP-dep_Trfase_small"/>
</dbReference>
<accession>A0A1I6JPN4</accession>
<evidence type="ECO:0000256" key="2">
    <source>
        <dbReference type="ARBA" id="ARBA00003444"/>
    </source>
</evidence>
<evidence type="ECO:0000256" key="3">
    <source>
        <dbReference type="ARBA" id="ARBA00004953"/>
    </source>
</evidence>
<protein>
    <recommendedName>
        <fullName evidence="4">threonine-phosphate decarboxylase</fullName>
        <ecNumber evidence="4">4.1.1.81</ecNumber>
    </recommendedName>
    <alternativeName>
        <fullName evidence="8">L-threonine-O-3-phosphate decarboxylase</fullName>
    </alternativeName>
</protein>
<comment type="function">
    <text evidence="2">Decarboxylates L-threonine-O-3-phosphate to yield (R)-1-amino-2-propanol O-2-phosphate, the precursor for the linkage between the nucleotide loop and the corrin ring in cobalamin.</text>
</comment>
<dbReference type="UniPathway" id="UPA00148"/>
<name>A0A1I6JPN4_9GAMM</name>
<dbReference type="PANTHER" id="PTHR42885:SF1">
    <property type="entry name" value="THREONINE-PHOSPHATE DECARBOXYLASE"/>
    <property type="match status" value="1"/>
</dbReference>
<evidence type="ECO:0000256" key="6">
    <source>
        <dbReference type="ARBA" id="ARBA00022898"/>
    </source>
</evidence>
<feature type="domain" description="Aminotransferase class I/classII large" evidence="10">
    <location>
        <begin position="75"/>
        <end position="317"/>
    </location>
</feature>
<dbReference type="InterPro" id="IPR004838">
    <property type="entry name" value="NHTrfase_class1_PyrdxlP-BS"/>
</dbReference>
<organism evidence="11 12">
    <name type="scientific">Marinobacter daqiaonensis</name>
    <dbReference type="NCBI Taxonomy" id="650891"/>
    <lineage>
        <taxon>Bacteria</taxon>
        <taxon>Pseudomonadati</taxon>
        <taxon>Pseudomonadota</taxon>
        <taxon>Gammaproteobacteria</taxon>
        <taxon>Pseudomonadales</taxon>
        <taxon>Marinobacteraceae</taxon>
        <taxon>Marinobacter</taxon>
    </lineage>
</organism>
<dbReference type="PROSITE" id="PS00105">
    <property type="entry name" value="AA_TRANSFER_CLASS_1"/>
    <property type="match status" value="1"/>
</dbReference>
<gene>
    <name evidence="11" type="ORF">SAMN05216203_3084</name>
</gene>
<dbReference type="RefSeq" id="WP_092015164.1">
    <property type="nucleotide sequence ID" value="NZ_FOYW01000003.1"/>
</dbReference>
<comment type="cofactor">
    <cofactor evidence="1">
        <name>pyridoxal 5'-phosphate</name>
        <dbReference type="ChEBI" id="CHEBI:597326"/>
    </cofactor>
</comment>
<dbReference type="InterPro" id="IPR015424">
    <property type="entry name" value="PyrdxlP-dep_Trfase"/>
</dbReference>
<dbReference type="InterPro" id="IPR005860">
    <property type="entry name" value="CobD"/>
</dbReference>
<evidence type="ECO:0000256" key="5">
    <source>
        <dbReference type="ARBA" id="ARBA00022573"/>
    </source>
</evidence>
<dbReference type="Gene3D" id="3.90.1150.10">
    <property type="entry name" value="Aspartate Aminotransferase, domain 1"/>
    <property type="match status" value="1"/>
</dbReference>
<dbReference type="CDD" id="cd00609">
    <property type="entry name" value="AAT_like"/>
    <property type="match status" value="1"/>
</dbReference>
<evidence type="ECO:0000259" key="10">
    <source>
        <dbReference type="Pfam" id="PF00155"/>
    </source>
</evidence>
<proteinExistence type="predicted"/>
<evidence type="ECO:0000256" key="1">
    <source>
        <dbReference type="ARBA" id="ARBA00001933"/>
    </source>
</evidence>
<evidence type="ECO:0000256" key="4">
    <source>
        <dbReference type="ARBA" id="ARBA00012285"/>
    </source>
</evidence>
<keyword evidence="7" id="KW-0456">Lyase</keyword>